<protein>
    <submittedName>
        <fullName evidence="1">Uncharacterized protein</fullName>
    </submittedName>
</protein>
<organism evidence="1">
    <name type="scientific">Arundo donax</name>
    <name type="common">Giant reed</name>
    <name type="synonym">Donax arundinaceus</name>
    <dbReference type="NCBI Taxonomy" id="35708"/>
    <lineage>
        <taxon>Eukaryota</taxon>
        <taxon>Viridiplantae</taxon>
        <taxon>Streptophyta</taxon>
        <taxon>Embryophyta</taxon>
        <taxon>Tracheophyta</taxon>
        <taxon>Spermatophyta</taxon>
        <taxon>Magnoliopsida</taxon>
        <taxon>Liliopsida</taxon>
        <taxon>Poales</taxon>
        <taxon>Poaceae</taxon>
        <taxon>PACMAD clade</taxon>
        <taxon>Arundinoideae</taxon>
        <taxon>Arundineae</taxon>
        <taxon>Arundo</taxon>
    </lineage>
</organism>
<reference evidence="1" key="2">
    <citation type="journal article" date="2015" name="Data Brief">
        <title>Shoot transcriptome of the giant reed, Arundo donax.</title>
        <authorList>
            <person name="Barrero R.A."/>
            <person name="Guerrero F.D."/>
            <person name="Moolhuijzen P."/>
            <person name="Goolsby J.A."/>
            <person name="Tidwell J."/>
            <person name="Bellgard S.E."/>
            <person name="Bellgard M.I."/>
        </authorList>
    </citation>
    <scope>NUCLEOTIDE SEQUENCE</scope>
    <source>
        <tissue evidence="1">Shoot tissue taken approximately 20 cm above the soil surface</tissue>
    </source>
</reference>
<proteinExistence type="predicted"/>
<name>A0A0A9DEL5_ARUDO</name>
<evidence type="ECO:0000313" key="1">
    <source>
        <dbReference type="EMBL" id="JAD86281.1"/>
    </source>
</evidence>
<dbReference type="AlphaFoldDB" id="A0A0A9DEL5"/>
<sequence length="33" mass="3848">MTSVRFKNCASPSAHKNPQMKWFMFLHLSPPPM</sequence>
<accession>A0A0A9DEL5</accession>
<reference evidence="1" key="1">
    <citation type="submission" date="2014-09" db="EMBL/GenBank/DDBJ databases">
        <authorList>
            <person name="Magalhaes I.L.F."/>
            <person name="Oliveira U."/>
            <person name="Santos F.R."/>
            <person name="Vidigal T.H.D.A."/>
            <person name="Brescovit A.D."/>
            <person name="Santos A.J."/>
        </authorList>
    </citation>
    <scope>NUCLEOTIDE SEQUENCE</scope>
    <source>
        <tissue evidence="1">Shoot tissue taken approximately 20 cm above the soil surface</tissue>
    </source>
</reference>
<dbReference type="EMBL" id="GBRH01211614">
    <property type="protein sequence ID" value="JAD86281.1"/>
    <property type="molecule type" value="Transcribed_RNA"/>
</dbReference>